<sequence>MWERLRQMLIKEFIQIFRDPRMKAILFVTPVVQLLVIGYAVTTDVAQVPTAIADFDRTQETRELVRRFESSGYFRVVRRVGQERALQELMDRGAVKAALQFDPGFTRDLHRAHTATVQILVDGTDSNTASVVMDYASRIVAQYNREAAQRVLAVQQVAGDTSRCDALHPGLPGIDLRSRAWYNPDLRSRNYYVPGIIAILLMLTSLLLTSMAIVREREIGTLEQLLVTPIRPVELILGKTLPFALIGFLDVALITAVAVFWFRVPIRGSLPLLFGATALYLLSSLGIGLFISTISRTQQQALMSTFLFFQPAMLLSGFVFPIANMPAAVQYLTYVNPLRYFLVIIRGIFLKGNGPAVLWPQMLALLILGSAVFTVSTLRFRKRLE</sequence>
<dbReference type="PANTHER" id="PTHR30294:SF29">
    <property type="entry name" value="MULTIDRUG ABC TRANSPORTER PERMEASE YBHS-RELATED"/>
    <property type="match status" value="1"/>
</dbReference>
<dbReference type="PRINTS" id="PR00164">
    <property type="entry name" value="ABC2TRNSPORT"/>
</dbReference>
<feature type="transmembrane region" description="Helical" evidence="8">
    <location>
        <begin position="191"/>
        <end position="214"/>
    </location>
</feature>
<comment type="caution">
    <text evidence="10">The sequence shown here is derived from an EMBL/GenBank/DDBJ whole genome shotgun (WGS) entry which is preliminary data.</text>
</comment>
<feature type="transmembrane region" description="Helical" evidence="8">
    <location>
        <begin position="21"/>
        <end position="41"/>
    </location>
</feature>
<comment type="subcellular location">
    <subcellularLocation>
        <location evidence="1 8">Cell membrane</location>
        <topology evidence="1 8">Multi-pass membrane protein</topology>
    </subcellularLocation>
</comment>
<dbReference type="GO" id="GO:0140359">
    <property type="term" value="F:ABC-type transporter activity"/>
    <property type="evidence" value="ECO:0007669"/>
    <property type="project" value="InterPro"/>
</dbReference>
<dbReference type="EMBL" id="JACPRF010000074">
    <property type="protein sequence ID" value="MBI2875735.1"/>
    <property type="molecule type" value="Genomic_DNA"/>
</dbReference>
<dbReference type="InterPro" id="IPR013525">
    <property type="entry name" value="ABC2_TM"/>
</dbReference>
<accession>A0A932CLQ7</accession>
<dbReference type="Gene3D" id="3.40.1710.10">
    <property type="entry name" value="abc type-2 transporter like domain"/>
    <property type="match status" value="1"/>
</dbReference>
<evidence type="ECO:0000313" key="10">
    <source>
        <dbReference type="EMBL" id="MBI2875735.1"/>
    </source>
</evidence>
<keyword evidence="7 8" id="KW-0472">Membrane</keyword>
<feature type="transmembrane region" description="Helical" evidence="8">
    <location>
        <begin position="303"/>
        <end position="323"/>
    </location>
</feature>
<dbReference type="AlphaFoldDB" id="A0A932CLQ7"/>
<organism evidence="10 11">
    <name type="scientific">Tectimicrobiota bacterium</name>
    <dbReference type="NCBI Taxonomy" id="2528274"/>
    <lineage>
        <taxon>Bacteria</taxon>
        <taxon>Pseudomonadati</taxon>
        <taxon>Nitrospinota/Tectimicrobiota group</taxon>
        <taxon>Candidatus Tectimicrobiota</taxon>
    </lineage>
</organism>
<evidence type="ECO:0000256" key="3">
    <source>
        <dbReference type="ARBA" id="ARBA00022448"/>
    </source>
</evidence>
<feature type="transmembrane region" description="Helical" evidence="8">
    <location>
        <begin position="270"/>
        <end position="291"/>
    </location>
</feature>
<feature type="transmembrane region" description="Helical" evidence="8">
    <location>
        <begin position="241"/>
        <end position="264"/>
    </location>
</feature>
<keyword evidence="6 8" id="KW-1133">Transmembrane helix</keyword>
<gene>
    <name evidence="10" type="ORF">HYY20_02510</name>
</gene>
<reference evidence="10" key="1">
    <citation type="submission" date="2020-07" db="EMBL/GenBank/DDBJ databases">
        <title>Huge and variable diversity of episymbiotic CPR bacteria and DPANN archaea in groundwater ecosystems.</title>
        <authorList>
            <person name="He C.Y."/>
            <person name="Keren R."/>
            <person name="Whittaker M."/>
            <person name="Farag I.F."/>
            <person name="Doudna J."/>
            <person name="Cate J.H.D."/>
            <person name="Banfield J.F."/>
        </authorList>
    </citation>
    <scope>NUCLEOTIDE SEQUENCE</scope>
    <source>
        <strain evidence="10">NC_groundwater_672_Ag_B-0.1um_62_36</strain>
    </source>
</reference>
<evidence type="ECO:0000256" key="2">
    <source>
        <dbReference type="ARBA" id="ARBA00007783"/>
    </source>
</evidence>
<dbReference type="PANTHER" id="PTHR30294">
    <property type="entry name" value="MEMBRANE COMPONENT OF ABC TRANSPORTER YHHJ-RELATED"/>
    <property type="match status" value="1"/>
</dbReference>
<evidence type="ECO:0000313" key="11">
    <source>
        <dbReference type="Proteomes" id="UP000769766"/>
    </source>
</evidence>
<evidence type="ECO:0000256" key="8">
    <source>
        <dbReference type="RuleBase" id="RU361157"/>
    </source>
</evidence>
<evidence type="ECO:0000256" key="4">
    <source>
        <dbReference type="ARBA" id="ARBA00022475"/>
    </source>
</evidence>
<dbReference type="InterPro" id="IPR047817">
    <property type="entry name" value="ABC2_TM_bact-type"/>
</dbReference>
<keyword evidence="3 8" id="KW-0813">Transport</keyword>
<feature type="transmembrane region" description="Helical" evidence="8">
    <location>
        <begin position="358"/>
        <end position="380"/>
    </location>
</feature>
<dbReference type="PROSITE" id="PS51012">
    <property type="entry name" value="ABC_TM2"/>
    <property type="match status" value="1"/>
</dbReference>
<evidence type="ECO:0000259" key="9">
    <source>
        <dbReference type="PROSITE" id="PS51012"/>
    </source>
</evidence>
<dbReference type="InterPro" id="IPR000412">
    <property type="entry name" value="ABC_2_transport"/>
</dbReference>
<proteinExistence type="inferred from homology"/>
<evidence type="ECO:0000256" key="5">
    <source>
        <dbReference type="ARBA" id="ARBA00022692"/>
    </source>
</evidence>
<name>A0A932CLQ7_UNCTE</name>
<dbReference type="Pfam" id="PF12698">
    <property type="entry name" value="ABC2_membrane_3"/>
    <property type="match status" value="1"/>
</dbReference>
<keyword evidence="4 8" id="KW-1003">Cell membrane</keyword>
<evidence type="ECO:0000256" key="6">
    <source>
        <dbReference type="ARBA" id="ARBA00022989"/>
    </source>
</evidence>
<evidence type="ECO:0000256" key="7">
    <source>
        <dbReference type="ARBA" id="ARBA00023136"/>
    </source>
</evidence>
<dbReference type="GO" id="GO:0043190">
    <property type="term" value="C:ATP-binding cassette (ABC) transporter complex"/>
    <property type="evidence" value="ECO:0007669"/>
    <property type="project" value="InterPro"/>
</dbReference>
<keyword evidence="5 8" id="KW-0812">Transmembrane</keyword>
<dbReference type="Proteomes" id="UP000769766">
    <property type="component" value="Unassembled WGS sequence"/>
</dbReference>
<protein>
    <recommendedName>
        <fullName evidence="8">Transport permease protein</fullName>
    </recommendedName>
</protein>
<comment type="similarity">
    <text evidence="2 8">Belongs to the ABC-2 integral membrane protein family.</text>
</comment>
<evidence type="ECO:0000256" key="1">
    <source>
        <dbReference type="ARBA" id="ARBA00004651"/>
    </source>
</evidence>
<feature type="domain" description="ABC transmembrane type-2" evidence="9">
    <location>
        <begin position="152"/>
        <end position="383"/>
    </location>
</feature>
<dbReference type="InterPro" id="IPR051449">
    <property type="entry name" value="ABC-2_transporter_component"/>
</dbReference>